<organism evidence="2 3">
    <name type="scientific">Streptomyces polygonati</name>
    <dbReference type="NCBI Taxonomy" id="1617087"/>
    <lineage>
        <taxon>Bacteria</taxon>
        <taxon>Bacillati</taxon>
        <taxon>Actinomycetota</taxon>
        <taxon>Actinomycetes</taxon>
        <taxon>Kitasatosporales</taxon>
        <taxon>Streptomycetaceae</taxon>
        <taxon>Streptomyces</taxon>
    </lineage>
</organism>
<accession>A0ABV8HJ16</accession>
<keyword evidence="1" id="KW-0472">Membrane</keyword>
<dbReference type="RefSeq" id="WP_386428442.1">
    <property type="nucleotide sequence ID" value="NZ_JBHSBB010000009.1"/>
</dbReference>
<comment type="caution">
    <text evidence="2">The sequence shown here is derived from an EMBL/GenBank/DDBJ whole genome shotgun (WGS) entry which is preliminary data.</text>
</comment>
<name>A0ABV8HJ16_9ACTN</name>
<dbReference type="Proteomes" id="UP001595765">
    <property type="component" value="Unassembled WGS sequence"/>
</dbReference>
<reference evidence="3" key="1">
    <citation type="journal article" date="2019" name="Int. J. Syst. Evol. Microbiol.">
        <title>The Global Catalogue of Microorganisms (GCM) 10K type strain sequencing project: providing services to taxonomists for standard genome sequencing and annotation.</title>
        <authorList>
            <consortium name="The Broad Institute Genomics Platform"/>
            <consortium name="The Broad Institute Genome Sequencing Center for Infectious Disease"/>
            <person name="Wu L."/>
            <person name="Ma J."/>
        </authorList>
    </citation>
    <scope>NUCLEOTIDE SEQUENCE [LARGE SCALE GENOMIC DNA]</scope>
    <source>
        <strain evidence="3">CGMCC 4.7237</strain>
    </source>
</reference>
<protein>
    <submittedName>
        <fullName evidence="2">Uncharacterized protein</fullName>
    </submittedName>
</protein>
<evidence type="ECO:0000256" key="1">
    <source>
        <dbReference type="SAM" id="Phobius"/>
    </source>
</evidence>
<keyword evidence="1" id="KW-0812">Transmembrane</keyword>
<evidence type="ECO:0000313" key="3">
    <source>
        <dbReference type="Proteomes" id="UP001595765"/>
    </source>
</evidence>
<evidence type="ECO:0000313" key="2">
    <source>
        <dbReference type="EMBL" id="MFC4031925.1"/>
    </source>
</evidence>
<keyword evidence="3" id="KW-1185">Reference proteome</keyword>
<dbReference type="EMBL" id="JBHSBB010000009">
    <property type="protein sequence ID" value="MFC4031925.1"/>
    <property type="molecule type" value="Genomic_DNA"/>
</dbReference>
<sequence length="170" mass="17321">MMRGALAASVNVLVWWGLLYLLYLILISTGPPLEQMVGAGFALLGAIAAEAMRRAEHPALRGSRRIGAAAAGFPLTLLAETGQLAAAVARALGGGGTPGAVVTIRLTPQTDAALAAVLLSASPGACVIDIAEQTVDKAAETPATGYDLTAHVLGRSVSRVERALGGRRLE</sequence>
<keyword evidence="1" id="KW-1133">Transmembrane helix</keyword>
<proteinExistence type="predicted"/>
<gene>
    <name evidence="2" type="ORF">ACFO3J_10575</name>
</gene>
<feature type="transmembrane region" description="Helical" evidence="1">
    <location>
        <begin position="12"/>
        <end position="30"/>
    </location>
</feature>